<evidence type="ECO:0000313" key="2">
    <source>
        <dbReference type="EMBL" id="KAF8687648.1"/>
    </source>
</evidence>
<accession>A0A835B4D5</accession>
<keyword evidence="3" id="KW-1185">Reference proteome</keyword>
<reference evidence="2" key="1">
    <citation type="submission" date="2020-07" db="EMBL/GenBank/DDBJ databases">
        <title>Genome sequence and genetic diversity analysis of an under-domesticated orphan crop, white fonio (Digitaria exilis).</title>
        <authorList>
            <person name="Bennetzen J.L."/>
            <person name="Chen S."/>
            <person name="Ma X."/>
            <person name="Wang X."/>
            <person name="Yssel A.E.J."/>
            <person name="Chaluvadi S.R."/>
            <person name="Johnson M."/>
            <person name="Gangashetty P."/>
            <person name="Hamidou F."/>
            <person name="Sanogo M.D."/>
            <person name="Zwaenepoel A."/>
            <person name="Wallace J."/>
            <person name="Van De Peer Y."/>
            <person name="Van Deynze A."/>
        </authorList>
    </citation>
    <scope>NUCLEOTIDE SEQUENCE</scope>
    <source>
        <tissue evidence="2">Leaves</tissue>
    </source>
</reference>
<feature type="region of interest" description="Disordered" evidence="1">
    <location>
        <begin position="49"/>
        <end position="96"/>
    </location>
</feature>
<evidence type="ECO:0000313" key="3">
    <source>
        <dbReference type="Proteomes" id="UP000636709"/>
    </source>
</evidence>
<dbReference type="EMBL" id="JACEFO010002054">
    <property type="protein sequence ID" value="KAF8687648.1"/>
    <property type="molecule type" value="Genomic_DNA"/>
</dbReference>
<gene>
    <name evidence="2" type="ORF">HU200_042565</name>
</gene>
<feature type="compositionally biased region" description="Acidic residues" evidence="1">
    <location>
        <begin position="1"/>
        <end position="18"/>
    </location>
</feature>
<name>A0A835B4D5_9POAL</name>
<protein>
    <submittedName>
        <fullName evidence="2">Uncharacterized protein</fullName>
    </submittedName>
</protein>
<comment type="caution">
    <text evidence="2">The sequence shown here is derived from an EMBL/GenBank/DDBJ whole genome shotgun (WGS) entry which is preliminary data.</text>
</comment>
<evidence type="ECO:0000256" key="1">
    <source>
        <dbReference type="SAM" id="MobiDB-lite"/>
    </source>
</evidence>
<feature type="region of interest" description="Disordered" evidence="1">
    <location>
        <begin position="1"/>
        <end position="21"/>
    </location>
</feature>
<feature type="compositionally biased region" description="Polar residues" evidence="1">
    <location>
        <begin position="70"/>
        <end position="83"/>
    </location>
</feature>
<dbReference type="Proteomes" id="UP000636709">
    <property type="component" value="Unassembled WGS sequence"/>
</dbReference>
<organism evidence="2 3">
    <name type="scientific">Digitaria exilis</name>
    <dbReference type="NCBI Taxonomy" id="1010633"/>
    <lineage>
        <taxon>Eukaryota</taxon>
        <taxon>Viridiplantae</taxon>
        <taxon>Streptophyta</taxon>
        <taxon>Embryophyta</taxon>
        <taxon>Tracheophyta</taxon>
        <taxon>Spermatophyta</taxon>
        <taxon>Magnoliopsida</taxon>
        <taxon>Liliopsida</taxon>
        <taxon>Poales</taxon>
        <taxon>Poaceae</taxon>
        <taxon>PACMAD clade</taxon>
        <taxon>Panicoideae</taxon>
        <taxon>Panicodae</taxon>
        <taxon>Paniceae</taxon>
        <taxon>Anthephorinae</taxon>
        <taxon>Digitaria</taxon>
    </lineage>
</organism>
<dbReference type="AlphaFoldDB" id="A0A835B4D5"/>
<proteinExistence type="predicted"/>
<sequence>MKTEDEEDIGQVEQEDDDKSSQKYVNIKVVAWWPNEDGQFRSGAKLPYVVGSSTEPAPRFPESRDPLKQTRPQVPLSSPSLASDSHPARDLAPPYHPALRLSDEREARRPRVQVHSLYAPPSRGHRPRSLLDVAMVRLLALATSHPALQLVRLLDWIAVMLAEPRSMAEPLGSCVDLGLGRPLRLEIKVISGLPVWIQLILKLFVVAIEVVSLMVVLCLAESEEARAEVGEGQVRGLASH</sequence>